<dbReference type="SUPFAM" id="SSF55961">
    <property type="entry name" value="Bet v1-like"/>
    <property type="match status" value="1"/>
</dbReference>
<evidence type="ECO:0000256" key="1">
    <source>
        <dbReference type="SAM" id="SignalP"/>
    </source>
</evidence>
<protein>
    <recommendedName>
        <fullName evidence="5">Coenzyme Q-binding protein COQ10 START domain-containing protein</fullName>
    </recommendedName>
</protein>
<reference evidence="3 4" key="1">
    <citation type="submission" date="2024-01" db="EMBL/GenBank/DDBJ databases">
        <title>A draft genome for the cacao thread blight pathogen Marasmiellus scandens.</title>
        <authorList>
            <person name="Baruah I.K."/>
            <person name="Leung J."/>
            <person name="Bukari Y."/>
            <person name="Amoako-Attah I."/>
            <person name="Meinhardt L.W."/>
            <person name="Bailey B.A."/>
            <person name="Cohen S.P."/>
        </authorList>
    </citation>
    <scope>NUCLEOTIDE SEQUENCE [LARGE SCALE GENOMIC DNA]</scope>
    <source>
        <strain evidence="3 4">GH-19</strain>
    </source>
</reference>
<evidence type="ECO:0000313" key="4">
    <source>
        <dbReference type="Proteomes" id="UP001498398"/>
    </source>
</evidence>
<evidence type="ECO:0000313" key="2">
    <source>
        <dbReference type="EMBL" id="KAK7445163.1"/>
    </source>
</evidence>
<dbReference type="InterPro" id="IPR023393">
    <property type="entry name" value="START-like_dom_sf"/>
</dbReference>
<dbReference type="InterPro" id="IPR019587">
    <property type="entry name" value="Polyketide_cyclase/dehydratase"/>
</dbReference>
<dbReference type="Proteomes" id="UP001498398">
    <property type="component" value="Unassembled WGS sequence"/>
</dbReference>
<evidence type="ECO:0000313" key="3">
    <source>
        <dbReference type="EMBL" id="KAK7459614.1"/>
    </source>
</evidence>
<organism evidence="3 4">
    <name type="scientific">Marasmiellus scandens</name>
    <dbReference type="NCBI Taxonomy" id="2682957"/>
    <lineage>
        <taxon>Eukaryota</taxon>
        <taxon>Fungi</taxon>
        <taxon>Dikarya</taxon>
        <taxon>Basidiomycota</taxon>
        <taxon>Agaricomycotina</taxon>
        <taxon>Agaricomycetes</taxon>
        <taxon>Agaricomycetidae</taxon>
        <taxon>Agaricales</taxon>
        <taxon>Marasmiineae</taxon>
        <taxon>Omphalotaceae</taxon>
        <taxon>Marasmiellus</taxon>
    </lineage>
</organism>
<accession>A0ABR1JGX4</accession>
<keyword evidence="4" id="KW-1185">Reference proteome</keyword>
<keyword evidence="1" id="KW-0732">Signal</keyword>
<proteinExistence type="predicted"/>
<dbReference type="Pfam" id="PF10604">
    <property type="entry name" value="Polyketide_cyc2"/>
    <property type="match status" value="1"/>
</dbReference>
<feature type="chain" id="PRO_5045031499" description="Coenzyme Q-binding protein COQ10 START domain-containing protein" evidence="1">
    <location>
        <begin position="21"/>
        <end position="207"/>
    </location>
</feature>
<evidence type="ECO:0008006" key="5">
    <source>
        <dbReference type="Google" id="ProtNLM"/>
    </source>
</evidence>
<sequence>MLSVLFSALSLTWLSCLAAAQSPTNLPPAPPGVFTVQNSVLINATLKDVWDVLTDFPSYPDWNPFLRSITVADDFFIPTDSQIPQEGHRIILVTQIPPLTGPISRNSKGNPLESHYDFDNLTHVQPEQGRIAWKVMGWPDGMLSAERWNAVSEVTGEDGEKRVLYEYREVFGGALGYFVEEFLGDGLKEGFEAEGKAMKARVEGLRD</sequence>
<dbReference type="EMBL" id="JBANRG010000048">
    <property type="protein sequence ID" value="KAK7445163.1"/>
    <property type="molecule type" value="Genomic_DNA"/>
</dbReference>
<feature type="signal peptide" evidence="1">
    <location>
        <begin position="1"/>
        <end position="20"/>
    </location>
</feature>
<dbReference type="CDD" id="cd07822">
    <property type="entry name" value="SRPBCC_4"/>
    <property type="match status" value="1"/>
</dbReference>
<name>A0ABR1JGX4_9AGAR</name>
<dbReference type="EMBL" id="JBANRG010000016">
    <property type="protein sequence ID" value="KAK7459614.1"/>
    <property type="molecule type" value="Genomic_DNA"/>
</dbReference>
<gene>
    <name evidence="3" type="ORF">VKT23_009594</name>
    <name evidence="2" type="ORF">VKT23_015031</name>
</gene>
<comment type="caution">
    <text evidence="3">The sequence shown here is derived from an EMBL/GenBank/DDBJ whole genome shotgun (WGS) entry which is preliminary data.</text>
</comment>
<dbReference type="Gene3D" id="3.30.530.20">
    <property type="match status" value="1"/>
</dbReference>